<protein>
    <submittedName>
        <fullName evidence="10">THAP domain-containing protein 4</fullName>
    </submittedName>
</protein>
<evidence type="ECO:0000259" key="8">
    <source>
        <dbReference type="PROSITE" id="PS50950"/>
    </source>
</evidence>
<keyword evidence="2 5" id="KW-0863">Zinc-finger</keyword>
<dbReference type="KEGG" id="alim:106525741"/>
<keyword evidence="9" id="KW-1185">Reference proteome</keyword>
<dbReference type="AlphaFoldDB" id="A0A2I4C6C9"/>
<accession>A0A2I4C6C9</accession>
<dbReference type="GO" id="GO:0003677">
    <property type="term" value="F:DNA binding"/>
    <property type="evidence" value="ECO:0007669"/>
    <property type="project" value="UniProtKB-UniRule"/>
</dbReference>
<proteinExistence type="predicted"/>
<dbReference type="OrthoDB" id="7312725at2759"/>
<keyword evidence="3" id="KW-0862">Zinc</keyword>
<organism evidence="9 10">
    <name type="scientific">Austrofundulus limnaeus</name>
    <name type="common">Annual killifish</name>
    <dbReference type="NCBI Taxonomy" id="52670"/>
    <lineage>
        <taxon>Eukaryota</taxon>
        <taxon>Metazoa</taxon>
        <taxon>Chordata</taxon>
        <taxon>Craniata</taxon>
        <taxon>Vertebrata</taxon>
        <taxon>Euteleostomi</taxon>
        <taxon>Actinopterygii</taxon>
        <taxon>Neopterygii</taxon>
        <taxon>Teleostei</taxon>
        <taxon>Neoteleostei</taxon>
        <taxon>Acanthomorphata</taxon>
        <taxon>Ovalentaria</taxon>
        <taxon>Atherinomorphae</taxon>
        <taxon>Cyprinodontiformes</taxon>
        <taxon>Rivulidae</taxon>
        <taxon>Austrofundulus</taxon>
    </lineage>
</organism>
<evidence type="ECO:0000313" key="9">
    <source>
        <dbReference type="Proteomes" id="UP000192220"/>
    </source>
</evidence>
<dbReference type="Proteomes" id="UP000192220">
    <property type="component" value="Unplaced"/>
</dbReference>
<dbReference type="STRING" id="52670.A0A2I4C6C9"/>
<evidence type="ECO:0000256" key="6">
    <source>
        <dbReference type="SAM" id="Coils"/>
    </source>
</evidence>
<feature type="compositionally biased region" description="Polar residues" evidence="7">
    <location>
        <begin position="136"/>
        <end position="145"/>
    </location>
</feature>
<dbReference type="PROSITE" id="PS50950">
    <property type="entry name" value="ZF_THAP"/>
    <property type="match status" value="1"/>
</dbReference>
<gene>
    <name evidence="10" type="primary">LOC106525741</name>
</gene>
<keyword evidence="4 5" id="KW-0238">DNA-binding</keyword>
<dbReference type="Pfam" id="PF05485">
    <property type="entry name" value="THAP"/>
    <property type="match status" value="1"/>
</dbReference>
<dbReference type="InterPro" id="IPR006612">
    <property type="entry name" value="THAP_Znf"/>
</dbReference>
<keyword evidence="1" id="KW-0479">Metal-binding</keyword>
<dbReference type="SMART" id="SM00980">
    <property type="entry name" value="THAP"/>
    <property type="match status" value="1"/>
</dbReference>
<dbReference type="Pfam" id="PF12017">
    <property type="entry name" value="Tnp_P_element"/>
    <property type="match status" value="1"/>
</dbReference>
<dbReference type="GeneID" id="106525741"/>
<feature type="region of interest" description="Disordered" evidence="7">
    <location>
        <begin position="101"/>
        <end position="250"/>
    </location>
</feature>
<dbReference type="InParanoid" id="A0A2I4C6C9"/>
<evidence type="ECO:0000313" key="10">
    <source>
        <dbReference type="RefSeq" id="XP_013875524.1"/>
    </source>
</evidence>
<dbReference type="InterPro" id="IPR021896">
    <property type="entry name" value="THAP9-like_HTH"/>
</dbReference>
<sequence length="403" mass="45148">MAEDHLRKKPRLSEGPQCFAFNCYNYRNAHFKERGITFHCFPKQGREPDRYKQWVKACRRSDSLPSKWSLLCSDHFTDAAMDRTGQTVRLREGALPTIFNFPAHLKKRTESRQTNPKRTARSKAAASDASKNSDTLSARPQTQAEPRQPRPRRTARSKSAALPSSDADDSTDPDPARVQTQTEPSQTAALPPPDAADTNDPAHLQTQTKPRRTSRCKIAAPLDPADSSDAVHVQTQTEPSQTAASEAAAVPPPDAADCAVTAVGLNASNLLDDHTYFLESPRGAAKLVKDLRQQINDLQKELKNAAAREKRAKCYANKLKERNQLLTELEAKMEAFKDIPEDLFYKPHNQYSEKQKEFARTLHLYSPKAYDFVRGVLPLPDPRSLRRWVERDQGTAPHSPSSS</sequence>
<keyword evidence="6" id="KW-0175">Coiled coil</keyword>
<evidence type="ECO:0000256" key="5">
    <source>
        <dbReference type="PROSITE-ProRule" id="PRU00309"/>
    </source>
</evidence>
<dbReference type="RefSeq" id="XP_013875524.1">
    <property type="nucleotide sequence ID" value="XM_014020070.1"/>
</dbReference>
<dbReference type="SMART" id="SM00692">
    <property type="entry name" value="DM3"/>
    <property type="match status" value="1"/>
</dbReference>
<reference evidence="10" key="1">
    <citation type="submission" date="2025-08" db="UniProtKB">
        <authorList>
            <consortium name="RefSeq"/>
        </authorList>
    </citation>
    <scope>IDENTIFICATION</scope>
    <source>
        <strain evidence="10">Quisiro</strain>
        <tissue evidence="10">Liver</tissue>
    </source>
</reference>
<dbReference type="SUPFAM" id="SSF57716">
    <property type="entry name" value="Glucocorticoid receptor-like (DNA-binding domain)"/>
    <property type="match status" value="1"/>
</dbReference>
<evidence type="ECO:0000256" key="7">
    <source>
        <dbReference type="SAM" id="MobiDB-lite"/>
    </source>
</evidence>
<evidence type="ECO:0000256" key="4">
    <source>
        <dbReference type="ARBA" id="ARBA00023125"/>
    </source>
</evidence>
<feature type="compositionally biased region" description="Low complexity" evidence="7">
    <location>
        <begin position="122"/>
        <end position="135"/>
    </location>
</feature>
<feature type="coiled-coil region" evidence="6">
    <location>
        <begin position="288"/>
        <end position="339"/>
    </location>
</feature>
<evidence type="ECO:0000256" key="3">
    <source>
        <dbReference type="ARBA" id="ARBA00022833"/>
    </source>
</evidence>
<evidence type="ECO:0000256" key="2">
    <source>
        <dbReference type="ARBA" id="ARBA00022771"/>
    </source>
</evidence>
<dbReference type="PANTHER" id="PTHR47696:SF1">
    <property type="entry name" value="THAP DOMAIN-CONTAINING PROTEIN 2"/>
    <property type="match status" value="1"/>
</dbReference>
<feature type="compositionally biased region" description="Polar residues" evidence="7">
    <location>
        <begin position="178"/>
        <end position="187"/>
    </location>
</feature>
<evidence type="ECO:0000256" key="1">
    <source>
        <dbReference type="ARBA" id="ARBA00022723"/>
    </source>
</evidence>
<dbReference type="PANTHER" id="PTHR47696">
    <property type="entry name" value="THAP DOMAIN-CONTAINING PROTEIN 2"/>
    <property type="match status" value="1"/>
</dbReference>
<feature type="compositionally biased region" description="Low complexity" evidence="7">
    <location>
        <begin position="238"/>
        <end position="250"/>
    </location>
</feature>
<name>A0A2I4C6C9_AUSLI</name>
<dbReference type="InterPro" id="IPR026521">
    <property type="entry name" value="THAP2"/>
</dbReference>
<feature type="compositionally biased region" description="Low complexity" evidence="7">
    <location>
        <begin position="219"/>
        <end position="230"/>
    </location>
</feature>
<feature type="domain" description="THAP-type" evidence="8">
    <location>
        <begin position="12"/>
        <end position="99"/>
    </location>
</feature>
<dbReference type="GO" id="GO:0008270">
    <property type="term" value="F:zinc ion binding"/>
    <property type="evidence" value="ECO:0007669"/>
    <property type="project" value="UniProtKB-KW"/>
</dbReference>